<gene>
    <name evidence="19" type="ORF">UV61_C0029G0004</name>
</gene>
<dbReference type="SMART" id="SM00898">
    <property type="entry name" value="Fapy_DNA_glyco"/>
    <property type="match status" value="1"/>
</dbReference>
<dbReference type="InterPro" id="IPR015886">
    <property type="entry name" value="H2TH_FPG"/>
</dbReference>
<proteinExistence type="inferred from homology"/>
<keyword evidence="13" id="KW-0511">Multifunctional enzyme</keyword>
<keyword evidence="7 16" id="KW-0863">Zinc-finger</keyword>
<protein>
    <submittedName>
        <fullName evidence="19">Formamidopyrimidine-DNA glycosylase</fullName>
    </submittedName>
</protein>
<dbReference type="InterPro" id="IPR012319">
    <property type="entry name" value="FPG_cat"/>
</dbReference>
<evidence type="ECO:0000256" key="11">
    <source>
        <dbReference type="ARBA" id="ARBA00023204"/>
    </source>
</evidence>
<sequence length="318" mass="35947">MPELPEIETVKLQLQKYLVGQKLVELERLHPKSVQGDILLVQSKKVTGVRRFGKMLVIDLAGRRLPRLRQTADPRNDESALHLAIHFKMSGQLILVKSDKRKAISKERNLGSALKNRIVGGHPTEDWLGKLPSKHTRAIFHFSSGDTMYFNDQRIFGWVKILDSKSLKELKFLKNLGPEVWDITDQEFYDKIHKRKKPIKILLMDQNVISGVGNIYANDGLWEARISPETSAAALTLEQTSVLRKGLIKVLKEGIKYGGATASDAKYIDLQGLGGHYQEHFRTYDRTGEKCLRSDGGIIKKTVLGGRGTYFCPKCQKL</sequence>
<evidence type="ECO:0000313" key="20">
    <source>
        <dbReference type="Proteomes" id="UP000034050"/>
    </source>
</evidence>
<feature type="domain" description="FPG-type" evidence="17">
    <location>
        <begin position="282"/>
        <end position="317"/>
    </location>
</feature>
<dbReference type="PATRIC" id="fig|1618446.3.peg.1544"/>
<evidence type="ECO:0000259" key="18">
    <source>
        <dbReference type="PROSITE" id="PS51068"/>
    </source>
</evidence>
<comment type="catalytic activity">
    <reaction evidence="1">
        <text>Hydrolysis of DNA containing ring-opened 7-methylguanine residues, releasing 2,6-diamino-4-hydroxy-5-(N-methyl)formamidopyrimidine.</text>
        <dbReference type="EC" id="3.2.2.23"/>
    </reaction>
</comment>
<evidence type="ECO:0000256" key="14">
    <source>
        <dbReference type="ARBA" id="ARBA00023295"/>
    </source>
</evidence>
<dbReference type="Gene3D" id="1.10.8.50">
    <property type="match status" value="1"/>
</dbReference>
<keyword evidence="8" id="KW-0378">Hydrolase</keyword>
<dbReference type="PROSITE" id="PS51068">
    <property type="entry name" value="FPG_CAT"/>
    <property type="match status" value="1"/>
</dbReference>
<dbReference type="AlphaFoldDB" id="A0A0G1CG79"/>
<evidence type="ECO:0000259" key="17">
    <source>
        <dbReference type="PROSITE" id="PS51066"/>
    </source>
</evidence>
<keyword evidence="6" id="KW-0227">DNA damage</keyword>
<keyword evidence="11" id="KW-0234">DNA repair</keyword>
<keyword evidence="10" id="KW-0238">DNA-binding</keyword>
<evidence type="ECO:0000256" key="4">
    <source>
        <dbReference type="ARBA" id="ARBA00011245"/>
    </source>
</evidence>
<dbReference type="GO" id="GO:0034039">
    <property type="term" value="F:8-oxo-7,8-dihydroguanine DNA N-glycosylase activity"/>
    <property type="evidence" value="ECO:0007669"/>
    <property type="project" value="TreeGrafter"/>
</dbReference>
<evidence type="ECO:0000256" key="13">
    <source>
        <dbReference type="ARBA" id="ARBA00023268"/>
    </source>
</evidence>
<evidence type="ECO:0000256" key="3">
    <source>
        <dbReference type="ARBA" id="ARBA00009409"/>
    </source>
</evidence>
<dbReference type="InterPro" id="IPR000214">
    <property type="entry name" value="Znf_DNA_glyclase/AP_lyase"/>
</dbReference>
<dbReference type="EMBL" id="LCFD01000029">
    <property type="protein sequence ID" value="KKS84484.1"/>
    <property type="molecule type" value="Genomic_DNA"/>
</dbReference>
<dbReference type="GO" id="GO:0008270">
    <property type="term" value="F:zinc ion binding"/>
    <property type="evidence" value="ECO:0007669"/>
    <property type="project" value="UniProtKB-KW"/>
</dbReference>
<evidence type="ECO:0000256" key="10">
    <source>
        <dbReference type="ARBA" id="ARBA00023125"/>
    </source>
</evidence>
<comment type="subunit">
    <text evidence="4">Monomer.</text>
</comment>
<dbReference type="InterPro" id="IPR010663">
    <property type="entry name" value="Znf_FPG/IleRS"/>
</dbReference>
<evidence type="ECO:0000256" key="16">
    <source>
        <dbReference type="PROSITE-ProRule" id="PRU00391"/>
    </source>
</evidence>
<name>A0A0G1CG79_9BACT</name>
<evidence type="ECO:0000256" key="9">
    <source>
        <dbReference type="ARBA" id="ARBA00022833"/>
    </source>
</evidence>
<dbReference type="GO" id="GO:0006284">
    <property type="term" value="P:base-excision repair"/>
    <property type="evidence" value="ECO:0007669"/>
    <property type="project" value="InterPro"/>
</dbReference>
<dbReference type="PANTHER" id="PTHR22993">
    <property type="entry name" value="FORMAMIDOPYRIMIDINE-DNA GLYCOSYLASE"/>
    <property type="match status" value="1"/>
</dbReference>
<dbReference type="Gene3D" id="3.20.190.10">
    <property type="entry name" value="MutM-like, N-terminal"/>
    <property type="match status" value="1"/>
</dbReference>
<feature type="domain" description="Formamidopyrimidine-DNA glycosylase catalytic" evidence="18">
    <location>
        <begin position="2"/>
        <end position="157"/>
    </location>
</feature>
<evidence type="ECO:0000256" key="1">
    <source>
        <dbReference type="ARBA" id="ARBA00001668"/>
    </source>
</evidence>
<dbReference type="STRING" id="1618446.UV61_C0029G0004"/>
<comment type="catalytic activity">
    <reaction evidence="15">
        <text>2'-deoxyribonucleotide-(2'-deoxyribose 5'-phosphate)-2'-deoxyribonucleotide-DNA = a 3'-end 2'-deoxyribonucleotide-(2,3-dehydro-2,3-deoxyribose 5'-phosphate)-DNA + a 5'-end 5'-phospho-2'-deoxyribonucleoside-DNA + H(+)</text>
        <dbReference type="Rhea" id="RHEA:66592"/>
        <dbReference type="Rhea" id="RHEA-COMP:13180"/>
        <dbReference type="Rhea" id="RHEA-COMP:16897"/>
        <dbReference type="Rhea" id="RHEA-COMP:17067"/>
        <dbReference type="ChEBI" id="CHEBI:15378"/>
        <dbReference type="ChEBI" id="CHEBI:136412"/>
        <dbReference type="ChEBI" id="CHEBI:157695"/>
        <dbReference type="ChEBI" id="CHEBI:167181"/>
        <dbReference type="EC" id="4.2.99.18"/>
    </reaction>
</comment>
<evidence type="ECO:0000256" key="2">
    <source>
        <dbReference type="ARBA" id="ARBA00001947"/>
    </source>
</evidence>
<accession>A0A0G1CG79</accession>
<dbReference type="PROSITE" id="PS51066">
    <property type="entry name" value="ZF_FPG_2"/>
    <property type="match status" value="1"/>
</dbReference>
<dbReference type="SMART" id="SM01232">
    <property type="entry name" value="H2TH"/>
    <property type="match status" value="1"/>
</dbReference>
<evidence type="ECO:0000256" key="6">
    <source>
        <dbReference type="ARBA" id="ARBA00022763"/>
    </source>
</evidence>
<comment type="caution">
    <text evidence="19">The sequence shown here is derived from an EMBL/GenBank/DDBJ whole genome shotgun (WGS) entry which is preliminary data.</text>
</comment>
<comment type="similarity">
    <text evidence="3">Belongs to the FPG family.</text>
</comment>
<dbReference type="CDD" id="cd08966">
    <property type="entry name" value="EcFpg-like_N"/>
    <property type="match status" value="1"/>
</dbReference>
<reference evidence="19 20" key="1">
    <citation type="journal article" date="2015" name="Nature">
        <title>rRNA introns, odd ribosomes, and small enigmatic genomes across a large radiation of phyla.</title>
        <authorList>
            <person name="Brown C.T."/>
            <person name="Hug L.A."/>
            <person name="Thomas B.C."/>
            <person name="Sharon I."/>
            <person name="Castelle C.J."/>
            <person name="Singh A."/>
            <person name="Wilkins M.J."/>
            <person name="Williams K.H."/>
            <person name="Banfield J.F."/>
        </authorList>
    </citation>
    <scope>NUCLEOTIDE SEQUENCE [LARGE SCALE GENOMIC DNA]</scope>
</reference>
<evidence type="ECO:0000256" key="7">
    <source>
        <dbReference type="ARBA" id="ARBA00022771"/>
    </source>
</evidence>
<dbReference type="InterPro" id="IPR035937">
    <property type="entry name" value="FPG_N"/>
</dbReference>
<comment type="cofactor">
    <cofactor evidence="2">
        <name>Zn(2+)</name>
        <dbReference type="ChEBI" id="CHEBI:29105"/>
    </cofactor>
</comment>
<evidence type="ECO:0000256" key="8">
    <source>
        <dbReference type="ARBA" id="ARBA00022801"/>
    </source>
</evidence>
<evidence type="ECO:0000256" key="12">
    <source>
        <dbReference type="ARBA" id="ARBA00023239"/>
    </source>
</evidence>
<keyword evidence="14" id="KW-0326">Glycosidase</keyword>
<dbReference type="GO" id="GO:0003684">
    <property type="term" value="F:damaged DNA binding"/>
    <property type="evidence" value="ECO:0007669"/>
    <property type="project" value="InterPro"/>
</dbReference>
<dbReference type="SUPFAM" id="SSF46946">
    <property type="entry name" value="S13-like H2TH domain"/>
    <property type="match status" value="1"/>
</dbReference>
<evidence type="ECO:0000313" key="19">
    <source>
        <dbReference type="EMBL" id="KKS84484.1"/>
    </source>
</evidence>
<evidence type="ECO:0000256" key="15">
    <source>
        <dbReference type="ARBA" id="ARBA00044632"/>
    </source>
</evidence>
<dbReference type="InterPro" id="IPR010979">
    <property type="entry name" value="Ribosomal_uS13-like_H2TH"/>
</dbReference>
<dbReference type="InterPro" id="IPR020629">
    <property type="entry name" value="FPG_Glyclase"/>
</dbReference>
<dbReference type="Pfam" id="PF06827">
    <property type="entry name" value="zf-FPG_IleRS"/>
    <property type="match status" value="1"/>
</dbReference>
<keyword evidence="9" id="KW-0862">Zinc</keyword>
<dbReference type="Proteomes" id="UP000034050">
    <property type="component" value="Unassembled WGS sequence"/>
</dbReference>
<dbReference type="SUPFAM" id="SSF57716">
    <property type="entry name" value="Glucocorticoid receptor-like (DNA-binding domain)"/>
    <property type="match status" value="1"/>
</dbReference>
<organism evidence="19 20">
    <name type="scientific">Candidatus Gottesmanbacteria bacterium GW2011_GWB1_43_11</name>
    <dbReference type="NCBI Taxonomy" id="1618446"/>
    <lineage>
        <taxon>Bacteria</taxon>
        <taxon>Candidatus Gottesmaniibacteriota</taxon>
    </lineage>
</organism>
<keyword evidence="5" id="KW-0479">Metal-binding</keyword>
<dbReference type="FunFam" id="1.10.8.50:FF:000003">
    <property type="entry name" value="Formamidopyrimidine-DNA glycosylase"/>
    <property type="match status" value="1"/>
</dbReference>
<dbReference type="Pfam" id="PF01149">
    <property type="entry name" value="Fapy_DNA_glyco"/>
    <property type="match status" value="1"/>
</dbReference>
<dbReference type="PANTHER" id="PTHR22993:SF9">
    <property type="entry name" value="FORMAMIDOPYRIMIDINE-DNA GLYCOSYLASE"/>
    <property type="match status" value="1"/>
</dbReference>
<dbReference type="GO" id="GO:0140078">
    <property type="term" value="F:class I DNA-(apurinic or apyrimidinic site) endonuclease activity"/>
    <property type="evidence" value="ECO:0007669"/>
    <property type="project" value="UniProtKB-EC"/>
</dbReference>
<keyword evidence="12" id="KW-0456">Lyase</keyword>
<dbReference type="SUPFAM" id="SSF81624">
    <property type="entry name" value="N-terminal domain of MutM-like DNA repair proteins"/>
    <property type="match status" value="1"/>
</dbReference>
<dbReference type="Pfam" id="PF06831">
    <property type="entry name" value="H2TH"/>
    <property type="match status" value="1"/>
</dbReference>
<dbReference type="NCBIfam" id="NF002211">
    <property type="entry name" value="PRK01103.1"/>
    <property type="match status" value="1"/>
</dbReference>
<evidence type="ECO:0000256" key="5">
    <source>
        <dbReference type="ARBA" id="ARBA00022723"/>
    </source>
</evidence>